<feature type="compositionally biased region" description="Low complexity" evidence="1">
    <location>
        <begin position="290"/>
        <end position="303"/>
    </location>
</feature>
<comment type="caution">
    <text evidence="3">The sequence shown here is derived from an EMBL/GenBank/DDBJ whole genome shotgun (WGS) entry which is preliminary data.</text>
</comment>
<feature type="compositionally biased region" description="Basic and acidic residues" evidence="1">
    <location>
        <begin position="229"/>
        <end position="238"/>
    </location>
</feature>
<protein>
    <recommendedName>
        <fullName evidence="5">Sperm nuclear basic protein PL-I</fullName>
    </recommendedName>
</protein>
<feature type="compositionally biased region" description="Basic and acidic residues" evidence="1">
    <location>
        <begin position="313"/>
        <end position="322"/>
    </location>
</feature>
<reference evidence="3 4" key="1">
    <citation type="submission" date="2023-09" db="EMBL/GenBank/DDBJ databases">
        <authorList>
            <person name="Rey-Velasco X."/>
        </authorList>
    </citation>
    <scope>NUCLEOTIDE SEQUENCE [LARGE SCALE GENOMIC DNA]</scope>
    <source>
        <strain evidence="3 4">F260</strain>
    </source>
</reference>
<feature type="compositionally biased region" description="Basic and acidic residues" evidence="1">
    <location>
        <begin position="249"/>
        <end position="262"/>
    </location>
</feature>
<dbReference type="RefSeq" id="WP_311494793.1">
    <property type="nucleotide sequence ID" value="NZ_JAVRHO010000009.1"/>
</dbReference>
<feature type="compositionally biased region" description="Basic and acidic residues" evidence="1">
    <location>
        <begin position="277"/>
        <end position="287"/>
    </location>
</feature>
<organism evidence="3 4">
    <name type="scientific">Autumnicola lenta</name>
    <dbReference type="NCBI Taxonomy" id="3075593"/>
    <lineage>
        <taxon>Bacteria</taxon>
        <taxon>Pseudomonadati</taxon>
        <taxon>Bacteroidota</taxon>
        <taxon>Flavobacteriia</taxon>
        <taxon>Flavobacteriales</taxon>
        <taxon>Flavobacteriaceae</taxon>
        <taxon>Autumnicola</taxon>
    </lineage>
</organism>
<proteinExistence type="predicted"/>
<evidence type="ECO:0000313" key="4">
    <source>
        <dbReference type="Proteomes" id="UP001245285"/>
    </source>
</evidence>
<evidence type="ECO:0008006" key="5">
    <source>
        <dbReference type="Google" id="ProtNLM"/>
    </source>
</evidence>
<gene>
    <name evidence="3" type="ORF">RM545_07980</name>
</gene>
<dbReference type="Proteomes" id="UP001245285">
    <property type="component" value="Unassembled WGS sequence"/>
</dbReference>
<dbReference type="EMBL" id="JAVRHO010000009">
    <property type="protein sequence ID" value="MDT0646625.1"/>
    <property type="molecule type" value="Genomic_DNA"/>
</dbReference>
<sequence length="387" mass="44717">MKNFTLLIAIFFAGWSVSASAGITPVRAYDNSFIFVEGGVEFAVYPNGEFDFYYNPDFRRTNIVNISSPNVNISYNGGFNYDPYIQYDDYGAVIQIENVPVFYDYYGRIIQAGNVLIDYNNHGRVGRVGNLMVHYNRFNRISHYNGYINNYNRYYVQRPWHSFYTRPHANYSIVFNSPYRAYYQPQRVTYNQYITYYNNNYRNNSYTKDFYRPNQTVVSYNKGRRVTERRDVRNEIRHSNTRTESNIAENRRSNAARERTTVAERGSISRTSTNLENRSRAIEEMRKARTSTSRIESNSSSRGTEARTSSNTRRPEVSERTIRRNSTPARSSNSVRQSAPAQRSATVRSSTSGRSSATQRTVTRSGRESSNSSSSGRSSARNMRSSN</sequence>
<evidence type="ECO:0000256" key="2">
    <source>
        <dbReference type="SAM" id="SignalP"/>
    </source>
</evidence>
<feature type="compositionally biased region" description="Polar residues" evidence="1">
    <location>
        <begin position="324"/>
        <end position="363"/>
    </location>
</feature>
<feature type="region of interest" description="Disordered" evidence="1">
    <location>
        <begin position="229"/>
        <end position="387"/>
    </location>
</feature>
<evidence type="ECO:0000256" key="1">
    <source>
        <dbReference type="SAM" id="MobiDB-lite"/>
    </source>
</evidence>
<feature type="signal peptide" evidence="2">
    <location>
        <begin position="1"/>
        <end position="21"/>
    </location>
</feature>
<feature type="chain" id="PRO_5045567578" description="Sperm nuclear basic protein PL-I" evidence="2">
    <location>
        <begin position="22"/>
        <end position="387"/>
    </location>
</feature>
<accession>A0ABU3CJU7</accession>
<name>A0ABU3CJU7_9FLAO</name>
<keyword evidence="4" id="KW-1185">Reference proteome</keyword>
<evidence type="ECO:0000313" key="3">
    <source>
        <dbReference type="EMBL" id="MDT0646625.1"/>
    </source>
</evidence>
<keyword evidence="2" id="KW-0732">Signal</keyword>
<feature type="compositionally biased region" description="Low complexity" evidence="1">
    <location>
        <begin position="368"/>
        <end position="387"/>
    </location>
</feature>